<reference evidence="1 2" key="1">
    <citation type="journal article" date="2019" name="Genome Biol. Evol.">
        <title>Day and night: Metabolic profiles and evolutionary relationships of six axenic non-marine cyanobacteria.</title>
        <authorList>
            <person name="Will S.E."/>
            <person name="Henke P."/>
            <person name="Boedeker C."/>
            <person name="Huang S."/>
            <person name="Brinkmann H."/>
            <person name="Rohde M."/>
            <person name="Jarek M."/>
            <person name="Friedl T."/>
            <person name="Seufert S."/>
            <person name="Schumacher M."/>
            <person name="Overmann J."/>
            <person name="Neumann-Schaal M."/>
            <person name="Petersen J."/>
        </authorList>
    </citation>
    <scope>NUCLEOTIDE SEQUENCE [LARGE SCALE GENOMIC DNA]</scope>
    <source>
        <strain evidence="1 2">PCC 6912</strain>
    </source>
</reference>
<dbReference type="Proteomes" id="UP000268857">
    <property type="component" value="Unassembled WGS sequence"/>
</dbReference>
<sequence length="252" mass="29188">MTLIHNPLDFSGIPIEANEIVSFLKQNFQIKEICQKILYQRIIETTAHEKGLIVTKAEIQAEEARLYREIRLEKNSDICIWLANQIIDLEDWETGIRNRLLAQKLANHLFALGVEMFFNLNASDFDQALIYKLVVPSAGLAKEVLYQIEANQISFYEAAHLYDIDERRRHQFGYEGKIYRWNLESTIATAIFSGRAGQVFGPHLAKEGHTLVMVEEFIPAELNAQSYQDVLNQIFQQWLAMELNYLLHSDKK</sequence>
<dbReference type="SUPFAM" id="SSF54534">
    <property type="entry name" value="FKBP-like"/>
    <property type="match status" value="1"/>
</dbReference>
<dbReference type="OrthoDB" id="530022at2"/>
<dbReference type="RefSeq" id="WP_016872858.1">
    <property type="nucleotide sequence ID" value="NZ_AJLN01000080.1"/>
</dbReference>
<accession>A0A3S0ZAA1</accession>
<gene>
    <name evidence="1" type="ORF">PCC6912_64660</name>
</gene>
<dbReference type="EMBL" id="RSCJ01000055">
    <property type="protein sequence ID" value="RUR72198.1"/>
    <property type="molecule type" value="Genomic_DNA"/>
</dbReference>
<dbReference type="Gene3D" id="3.10.50.40">
    <property type="match status" value="1"/>
</dbReference>
<dbReference type="InterPro" id="IPR046357">
    <property type="entry name" value="PPIase_dom_sf"/>
</dbReference>
<dbReference type="AlphaFoldDB" id="A0A3S0ZAA1"/>
<dbReference type="SUPFAM" id="SSF109998">
    <property type="entry name" value="Triger factor/SurA peptide-binding domain-like"/>
    <property type="match status" value="1"/>
</dbReference>
<protein>
    <recommendedName>
        <fullName evidence="3">PpiC domain-containing protein</fullName>
    </recommendedName>
</protein>
<comment type="caution">
    <text evidence="1">The sequence shown here is derived from an EMBL/GenBank/DDBJ whole genome shotgun (WGS) entry which is preliminary data.</text>
</comment>
<keyword evidence="2" id="KW-1185">Reference proteome</keyword>
<evidence type="ECO:0000313" key="1">
    <source>
        <dbReference type="EMBL" id="RUR72198.1"/>
    </source>
</evidence>
<dbReference type="STRING" id="211165.GCA_000317285_02861"/>
<evidence type="ECO:0008006" key="3">
    <source>
        <dbReference type="Google" id="ProtNLM"/>
    </source>
</evidence>
<evidence type="ECO:0000313" key="2">
    <source>
        <dbReference type="Proteomes" id="UP000268857"/>
    </source>
</evidence>
<proteinExistence type="predicted"/>
<organism evidence="1 2">
    <name type="scientific">Chlorogloeopsis fritschii PCC 6912</name>
    <dbReference type="NCBI Taxonomy" id="211165"/>
    <lineage>
        <taxon>Bacteria</taxon>
        <taxon>Bacillati</taxon>
        <taxon>Cyanobacteriota</taxon>
        <taxon>Cyanophyceae</taxon>
        <taxon>Nostocales</taxon>
        <taxon>Chlorogloeopsidaceae</taxon>
        <taxon>Chlorogloeopsis</taxon>
    </lineage>
</organism>
<dbReference type="GO" id="GO:0003755">
    <property type="term" value="F:peptidyl-prolyl cis-trans isomerase activity"/>
    <property type="evidence" value="ECO:0007669"/>
    <property type="project" value="InterPro"/>
</dbReference>
<dbReference type="InterPro" id="IPR027304">
    <property type="entry name" value="Trigger_fact/SurA_dom_sf"/>
</dbReference>
<name>A0A3S0ZAA1_CHLFR</name>